<feature type="region of interest" description="Disordered" evidence="1">
    <location>
        <begin position="220"/>
        <end position="287"/>
    </location>
</feature>
<reference evidence="2 3" key="1">
    <citation type="submission" date="2022-03" db="EMBL/GenBank/DDBJ databases">
        <title>Pseudonocardia alaer sp. nov., a novel actinomycete isolated from reed forest soil.</title>
        <authorList>
            <person name="Wang L."/>
        </authorList>
    </citation>
    <scope>NUCLEOTIDE SEQUENCE [LARGE SCALE GENOMIC DNA]</scope>
    <source>
        <strain evidence="2 3">Y-16303</strain>
    </source>
</reference>
<dbReference type="InterPro" id="IPR049709">
    <property type="entry name" value="IniB-like_N"/>
</dbReference>
<evidence type="ECO:0000313" key="3">
    <source>
        <dbReference type="Proteomes" id="UP001299970"/>
    </source>
</evidence>
<organism evidence="2 3">
    <name type="scientific">Pseudonocardia alaniniphila</name>
    <dbReference type="NCBI Taxonomy" id="75291"/>
    <lineage>
        <taxon>Bacteria</taxon>
        <taxon>Bacillati</taxon>
        <taxon>Actinomycetota</taxon>
        <taxon>Actinomycetes</taxon>
        <taxon>Pseudonocardiales</taxon>
        <taxon>Pseudonocardiaceae</taxon>
        <taxon>Pseudonocardia</taxon>
    </lineage>
</organism>
<feature type="compositionally biased region" description="Polar residues" evidence="1">
    <location>
        <begin position="228"/>
        <end position="242"/>
    </location>
</feature>
<accession>A0ABS9T6Q4</accession>
<protein>
    <submittedName>
        <fullName evidence="2">IniB N-terminal domain-containing protein</fullName>
    </submittedName>
</protein>
<sequence>MTTSTSLLDLLLDLLRDPEAKATFNDDPDGYLATCGALSAADVRDAIVLLQDEQEADLDREYAAGASHLGGQGHIATPPPAPQKHDGESDHEAAVRYLNTYVTNNYVDNRDTVIDNSVNQQIDTGGGDFDQDIDIDSTAATGDGAVAAGGNIQDSKVVTGDGNQVGQGNLSGDDNLVGDGNDAVSGDDNTIAFGNGDADRSAMKDVGVDHGGALSVGDTATGDYDANGSFNDVDASTRNSTEFDGSFTTTDDAASSSFNEADSDVDIDSHDTTHTDFQSHNDLGIDS</sequence>
<proteinExistence type="predicted"/>
<comment type="caution">
    <text evidence="2">The sequence shown here is derived from an EMBL/GenBank/DDBJ whole genome shotgun (WGS) entry which is preliminary data.</text>
</comment>
<evidence type="ECO:0000313" key="2">
    <source>
        <dbReference type="EMBL" id="MCH6164212.1"/>
    </source>
</evidence>
<dbReference type="EMBL" id="JAKXMK010000001">
    <property type="protein sequence ID" value="MCH6164212.1"/>
    <property type="molecule type" value="Genomic_DNA"/>
</dbReference>
<keyword evidence="3" id="KW-1185">Reference proteome</keyword>
<feature type="compositionally biased region" description="Polar residues" evidence="1">
    <location>
        <begin position="157"/>
        <end position="172"/>
    </location>
</feature>
<dbReference type="NCBIfam" id="NF038175">
    <property type="entry name" value="IniB_NTERM"/>
    <property type="match status" value="1"/>
</dbReference>
<dbReference type="Proteomes" id="UP001299970">
    <property type="component" value="Unassembled WGS sequence"/>
</dbReference>
<feature type="region of interest" description="Disordered" evidence="1">
    <location>
        <begin position="68"/>
        <end position="89"/>
    </location>
</feature>
<feature type="compositionally biased region" description="Low complexity" evidence="1">
    <location>
        <begin position="243"/>
        <end position="258"/>
    </location>
</feature>
<gene>
    <name evidence="2" type="ORF">MMF94_00845</name>
</gene>
<feature type="region of interest" description="Disordered" evidence="1">
    <location>
        <begin position="157"/>
        <end position="183"/>
    </location>
</feature>
<feature type="compositionally biased region" description="Basic and acidic residues" evidence="1">
    <location>
        <begin position="267"/>
        <end position="279"/>
    </location>
</feature>
<dbReference type="RefSeq" id="WP_241034240.1">
    <property type="nucleotide sequence ID" value="NZ_BAAAJF010000034.1"/>
</dbReference>
<evidence type="ECO:0000256" key="1">
    <source>
        <dbReference type="SAM" id="MobiDB-lite"/>
    </source>
</evidence>
<name>A0ABS9T6Q4_9PSEU</name>